<dbReference type="AlphaFoldDB" id="A0A5C3L117"/>
<evidence type="ECO:0000313" key="3">
    <source>
        <dbReference type="EMBL" id="TFK26629.1"/>
    </source>
</evidence>
<keyword evidence="1" id="KW-0677">Repeat</keyword>
<feature type="domain" description="Nephrocystin 3-like N-terminal" evidence="2">
    <location>
        <begin position="1"/>
        <end position="143"/>
    </location>
</feature>
<name>A0A5C3L117_COPMA</name>
<proteinExistence type="predicted"/>
<evidence type="ECO:0000259" key="2">
    <source>
        <dbReference type="Pfam" id="PF24883"/>
    </source>
</evidence>
<evidence type="ECO:0000313" key="4">
    <source>
        <dbReference type="Proteomes" id="UP000307440"/>
    </source>
</evidence>
<dbReference type="OrthoDB" id="5967843at2759"/>
<dbReference type="Pfam" id="PF24883">
    <property type="entry name" value="NPHP3_N"/>
    <property type="match status" value="1"/>
</dbReference>
<dbReference type="PANTHER" id="PTHR10039:SF14">
    <property type="entry name" value="NACHT DOMAIN-CONTAINING PROTEIN"/>
    <property type="match status" value="1"/>
</dbReference>
<protein>
    <recommendedName>
        <fullName evidence="2">Nephrocystin 3-like N-terminal domain-containing protein</fullName>
    </recommendedName>
</protein>
<dbReference type="EMBL" id="ML210173">
    <property type="protein sequence ID" value="TFK26629.1"/>
    <property type="molecule type" value="Genomic_DNA"/>
</dbReference>
<accession>A0A5C3L117</accession>
<keyword evidence="4" id="KW-1185">Reference proteome</keyword>
<sequence length="786" mass="89866">MGKSAIAQTVAEKCEELDILAATFFFYRLDTQRNRAERLVASIALQLCESIPELVPHVEAIIRSTPTILTKSLPIQLKRLIIDPMRKIPSMDEDRVVIIDGLDECVGAEPKRVDPAQEQLLVLKLIDILVSSDLPLCFLICCRPESWIKEGFESLPRLWRHVEVLDLCQHSDVNADIETYFRSEFGKIREQSKLPMPWPAEDDVKRLIHKASGQFIYAATVIRYIDDPWSTPTDRLKVILSSDFPADHNPLEALDNLYLTILSQSPNRELTMQVLGCLKAFMEGFFVLEEGSMGPSLAHRLEAIRCWPRHALRPLHSVVKVDAESVHEGAFFHATFVEFLDSPARSNSFHIPRYKYIQLLGNSCLFYLVSPSTTPSDRDTPFGVIALASSCCYQFWTLHDDLAVPSALRSIDVLNAYLSYDFSLATEFVPSNLHYMERKFLHQLKYPKYPTTILRKARQCIDHFRFHYDRRITTRLAALGRQEIYFLRRVIDAIYPSTSTTSAIFFASEIGTRNLCIYLDVHDICRALNQHYYEDVFRGPYQVVDPLCWPGEQNLDGIAMYALLIVSPCFVRFLATRDRSGPHNWHIIHESQLVRLFNSFLRSLLPLGFRVHSPGLRAMYDFNAEEYNAIRNCYLTWMQTIFTFLPFIAQPERVLPALGSFCDSCQTLGDGSVWMTSKVWWEMAIVDSIFRGNVVMASALLGFVRQRLQSACEMGRGARGDGDLDSPEIDFWKQVLSSRDFLFEEFEKDPEGFVLEIGAPRFVSCGEHGCDDPEDPGFDLYLTTDS</sequence>
<organism evidence="3 4">
    <name type="scientific">Coprinopsis marcescibilis</name>
    <name type="common">Agaric fungus</name>
    <name type="synonym">Psathyrella marcescibilis</name>
    <dbReference type="NCBI Taxonomy" id="230819"/>
    <lineage>
        <taxon>Eukaryota</taxon>
        <taxon>Fungi</taxon>
        <taxon>Dikarya</taxon>
        <taxon>Basidiomycota</taxon>
        <taxon>Agaricomycotina</taxon>
        <taxon>Agaricomycetes</taxon>
        <taxon>Agaricomycetidae</taxon>
        <taxon>Agaricales</taxon>
        <taxon>Agaricineae</taxon>
        <taxon>Psathyrellaceae</taxon>
        <taxon>Coprinopsis</taxon>
    </lineage>
</organism>
<evidence type="ECO:0000256" key="1">
    <source>
        <dbReference type="ARBA" id="ARBA00022737"/>
    </source>
</evidence>
<reference evidence="3 4" key="1">
    <citation type="journal article" date="2019" name="Nat. Ecol. Evol.">
        <title>Megaphylogeny resolves global patterns of mushroom evolution.</title>
        <authorList>
            <person name="Varga T."/>
            <person name="Krizsan K."/>
            <person name="Foldi C."/>
            <person name="Dima B."/>
            <person name="Sanchez-Garcia M."/>
            <person name="Sanchez-Ramirez S."/>
            <person name="Szollosi G.J."/>
            <person name="Szarkandi J.G."/>
            <person name="Papp V."/>
            <person name="Albert L."/>
            <person name="Andreopoulos W."/>
            <person name="Angelini C."/>
            <person name="Antonin V."/>
            <person name="Barry K.W."/>
            <person name="Bougher N.L."/>
            <person name="Buchanan P."/>
            <person name="Buyck B."/>
            <person name="Bense V."/>
            <person name="Catcheside P."/>
            <person name="Chovatia M."/>
            <person name="Cooper J."/>
            <person name="Damon W."/>
            <person name="Desjardin D."/>
            <person name="Finy P."/>
            <person name="Geml J."/>
            <person name="Haridas S."/>
            <person name="Hughes K."/>
            <person name="Justo A."/>
            <person name="Karasinski D."/>
            <person name="Kautmanova I."/>
            <person name="Kiss B."/>
            <person name="Kocsube S."/>
            <person name="Kotiranta H."/>
            <person name="LaButti K.M."/>
            <person name="Lechner B.E."/>
            <person name="Liimatainen K."/>
            <person name="Lipzen A."/>
            <person name="Lukacs Z."/>
            <person name="Mihaltcheva S."/>
            <person name="Morgado L.N."/>
            <person name="Niskanen T."/>
            <person name="Noordeloos M.E."/>
            <person name="Ohm R.A."/>
            <person name="Ortiz-Santana B."/>
            <person name="Ovrebo C."/>
            <person name="Racz N."/>
            <person name="Riley R."/>
            <person name="Savchenko A."/>
            <person name="Shiryaev A."/>
            <person name="Soop K."/>
            <person name="Spirin V."/>
            <person name="Szebenyi C."/>
            <person name="Tomsovsky M."/>
            <person name="Tulloss R.E."/>
            <person name="Uehling J."/>
            <person name="Grigoriev I.V."/>
            <person name="Vagvolgyi C."/>
            <person name="Papp T."/>
            <person name="Martin F.M."/>
            <person name="Miettinen O."/>
            <person name="Hibbett D.S."/>
            <person name="Nagy L.G."/>
        </authorList>
    </citation>
    <scope>NUCLEOTIDE SEQUENCE [LARGE SCALE GENOMIC DNA]</scope>
    <source>
        <strain evidence="3 4">CBS 121175</strain>
    </source>
</reference>
<gene>
    <name evidence="3" type="ORF">FA15DRAFT_667327</name>
</gene>
<dbReference type="InterPro" id="IPR056884">
    <property type="entry name" value="NPHP3-like_N"/>
</dbReference>
<dbReference type="Proteomes" id="UP000307440">
    <property type="component" value="Unassembled WGS sequence"/>
</dbReference>
<dbReference type="PANTHER" id="PTHR10039">
    <property type="entry name" value="AMELOGENIN"/>
    <property type="match status" value="1"/>
</dbReference>
<dbReference type="STRING" id="230819.A0A5C3L117"/>